<proteinExistence type="predicted"/>
<protein>
    <submittedName>
        <fullName evidence="1">Uncharacterized protein</fullName>
    </submittedName>
</protein>
<evidence type="ECO:0000313" key="1">
    <source>
        <dbReference type="EMBL" id="KAH7960671.1"/>
    </source>
</evidence>
<dbReference type="EMBL" id="CM023472">
    <property type="protein sequence ID" value="KAH7960671.1"/>
    <property type="molecule type" value="Genomic_DNA"/>
</dbReference>
<organism evidence="1 2">
    <name type="scientific">Dermacentor silvarum</name>
    <name type="common">Tick</name>
    <dbReference type="NCBI Taxonomy" id="543639"/>
    <lineage>
        <taxon>Eukaryota</taxon>
        <taxon>Metazoa</taxon>
        <taxon>Ecdysozoa</taxon>
        <taxon>Arthropoda</taxon>
        <taxon>Chelicerata</taxon>
        <taxon>Arachnida</taxon>
        <taxon>Acari</taxon>
        <taxon>Parasitiformes</taxon>
        <taxon>Ixodida</taxon>
        <taxon>Ixodoidea</taxon>
        <taxon>Ixodidae</taxon>
        <taxon>Rhipicephalinae</taxon>
        <taxon>Dermacentor</taxon>
    </lineage>
</organism>
<evidence type="ECO:0000313" key="2">
    <source>
        <dbReference type="Proteomes" id="UP000821865"/>
    </source>
</evidence>
<keyword evidence="2" id="KW-1185">Reference proteome</keyword>
<comment type="caution">
    <text evidence="1">The sequence shown here is derived from an EMBL/GenBank/DDBJ whole genome shotgun (WGS) entry which is preliminary data.</text>
</comment>
<name>A0ACB8D8G4_DERSI</name>
<accession>A0ACB8D8G4</accession>
<gene>
    <name evidence="1" type="ORF">HPB49_022176</name>
</gene>
<sequence>MKKLASTSRQRKKQATTTNLVHVKQVESRNTGSGVVRRTVLNQTRSRESAVQSSDSVQEEEETMATSNLSNEMIKSRESTTDAGVPPRSSREPSESSLTLSLPKEIRTSWLENDRSSKSETDAAASAALTRMSPPPGAVQLQRTHTSETRSTAKSIFSTNKSVVMETQRNSISALPGGHVPPACRPPDYPPEVSTETSEYSDVRQYQSVDGSFNSHSDKEFRSLSSKAGAPQGSDISLVGMPATGAGARAGSESSVGTKPFVVSSRVDVDSAESRDAVAGPRRTGEEDVFRNDWFSQVQQEFAMPSVSASLDTTVPLAGATDLPSATSLESHKFWSADVLPAVSSCTSAVTGLESDDSGAIARDDSQRHLVGVSSADTGPLDGHDARPVFKSSSFKSAVSSAASERDAASSLQNIPGKMADLFKAFATPAIEGYEATSTSSTTFPMPKDMAGTTARTYESKHEQFRSSRDISTAQKAAHQEHAVGLSTSAVLGSTGVTAAASALSGGLPARRFSLQESSDAASKDKPAVSGTPSAIASHEQQRTATGLVESGVTAPKPFIQRPPKQQAASHTQVGTKPHGLPSAKHLKKGTESGTTTPSLKSKSQTEALPGKAAGAGSAIAAVSSLEQPPKSFIAALAPSGISSKDQQLGELATTSRGPGGASPLTAEHGKRAKTGSPATASGRASPKVGKSEHRKHPSSGKVSGGAVSPKGEQRRKPTAHSPTASGAASPKVSAEGRAEHPPIRRTASGTASPKVPAGIQPQMPPTLLDWRGMATSVQPSLAPIDERLERSTTSFSISEAAVPKPPAQAPPSAVDRHGSATWATGAKAEVAAAAALTEETPSAKVQAHHLADNTAVPGVGQTPILPDSIGIEAAKFEGSADGRTPHLASIQEQLTSLAADTNLTAEVPATLAQQSTEKPPDSESTELGPGIVAEHQITQTMMRSFSVIPLTEKGPDKAKETGVSMTVTSDAVITQKLGEIGAESSEIDVAVLSEDRREKLLETTGEPKAADFAGAARQVVDQPYEITAQEDSTRGVGLELKQTTHPEKQQKTRETDLEEISLSLDQVEKPLPMEQIEAPKKEGGAVDHEDILQQAETPQLPKKEGSELDHEYRQEIEFLGKPQELLDHTQTTEPKVPSGELVEALFASPVEVFTEDSRMSLEQTIDSSRRGVIDDQAEKRAEPLTPVSDKTVNALQEPFGEERVRPSASTPVSPEGREPGFLFEESLRRPTASSSWAEASIQDEERRRSSSVGSPRAALTVSAAPSDDLHLAIDHGEKVQAEQRRRTSTPSTARPSTAMSGARPDETSLTPGGVPEFAGPTPKEPKMGPQNRSDSLTADGSTAASCKRPDLDYHGDMSRKSQEVTEQAGVTLEDYTSALTPGVFVDKHDQHVAGPGSEDTASEHAVTVSDSRGFQPSLGEGLFQQSRQGTTGRRESAEAAAGKKAEERSAIVETVATKPHAELDVESTTSGSYDDIDEEAEKTRDLYPVYAPEEDLQMAVAAMNLPSEPIDFEQSFGGRSTLRDDRSSTTFLPVSSGELRQGYGLGQRGGAAASESHREGSAECDREDRARVARSDSDSCRSPPVEIVFAGSPPQVRGIPCTALVEIPSEQCISVAPSRELLEQNFWESEGGLSPGGTSISLDDSEAPSRSSILRVAARIFRVASPLAGMFPAQEEIPLNVPVLPHAQPPSASPPSASPPSAAEEPKETDEKESKARKRKAGVPERIHTSLRSTVRSTLDSAAPVIALSFALFAFVTAAALLLSRESDEVWNEEDKRAEVQDNSLLIRNITMPLDWLTQYVTLENVCLGVNLVTLSVIYKAYRSKVTNFEAVQTARQLDIDNNLASKLREEYPDATAVHAVIRGQVRALGEKIKSRHLHGAKAVIQECCLTEHKIQWSPVSRFWSQTQREIHRIINYVPFAITSRHSKVMVEVVDPQECDSIPVNCVYENFIPNRDGLSGVFFGWLRGEQTKGIEEQEFLLEEGSTLTAFGTLTVMEDGSVKLMPPADGVCYYLTQLSHPALVSKLRSELGILRVVSFVLGCTALGLSCYLVFTWWKARQAMAQRRKDSIRREEARKQRRKQNRETLQRTRVASSAAQTPLK</sequence>
<reference evidence="1" key="1">
    <citation type="submission" date="2020-05" db="EMBL/GenBank/DDBJ databases">
        <title>Large-scale comparative analyses of tick genomes elucidate their genetic diversity and vector capacities.</title>
        <authorList>
            <person name="Jia N."/>
            <person name="Wang J."/>
            <person name="Shi W."/>
            <person name="Du L."/>
            <person name="Sun Y."/>
            <person name="Zhan W."/>
            <person name="Jiang J."/>
            <person name="Wang Q."/>
            <person name="Zhang B."/>
            <person name="Ji P."/>
            <person name="Sakyi L.B."/>
            <person name="Cui X."/>
            <person name="Yuan T."/>
            <person name="Jiang B."/>
            <person name="Yang W."/>
            <person name="Lam T.T.-Y."/>
            <person name="Chang Q."/>
            <person name="Ding S."/>
            <person name="Wang X."/>
            <person name="Zhu J."/>
            <person name="Ruan X."/>
            <person name="Zhao L."/>
            <person name="Wei J."/>
            <person name="Que T."/>
            <person name="Du C."/>
            <person name="Cheng J."/>
            <person name="Dai P."/>
            <person name="Han X."/>
            <person name="Huang E."/>
            <person name="Gao Y."/>
            <person name="Liu J."/>
            <person name="Shao H."/>
            <person name="Ye R."/>
            <person name="Li L."/>
            <person name="Wei W."/>
            <person name="Wang X."/>
            <person name="Wang C."/>
            <person name="Yang T."/>
            <person name="Huo Q."/>
            <person name="Li W."/>
            <person name="Guo W."/>
            <person name="Chen H."/>
            <person name="Zhou L."/>
            <person name="Ni X."/>
            <person name="Tian J."/>
            <person name="Zhou Y."/>
            <person name="Sheng Y."/>
            <person name="Liu T."/>
            <person name="Pan Y."/>
            <person name="Xia L."/>
            <person name="Li J."/>
            <person name="Zhao F."/>
            <person name="Cao W."/>
        </authorList>
    </citation>
    <scope>NUCLEOTIDE SEQUENCE</scope>
    <source>
        <strain evidence="1">Dsil-2018</strain>
    </source>
</reference>
<dbReference type="Proteomes" id="UP000821865">
    <property type="component" value="Chromosome 3"/>
</dbReference>